<name>A0A2N0HKA7_9SPHN</name>
<accession>A0A2N0HKA7</accession>
<dbReference type="Proteomes" id="UP000232587">
    <property type="component" value="Unassembled WGS sequence"/>
</dbReference>
<proteinExistence type="predicted"/>
<gene>
    <name evidence="2" type="ORF">B0I00_1619</name>
</gene>
<dbReference type="AlphaFoldDB" id="A0A2N0HKA7"/>
<evidence type="ECO:0000313" key="3">
    <source>
        <dbReference type="Proteomes" id="UP000232587"/>
    </source>
</evidence>
<organism evidence="2 3">
    <name type="scientific">Novosphingobium kunmingense</name>
    <dbReference type="NCBI Taxonomy" id="1211806"/>
    <lineage>
        <taxon>Bacteria</taxon>
        <taxon>Pseudomonadati</taxon>
        <taxon>Pseudomonadota</taxon>
        <taxon>Alphaproteobacteria</taxon>
        <taxon>Sphingomonadales</taxon>
        <taxon>Sphingomonadaceae</taxon>
        <taxon>Novosphingobium</taxon>
    </lineage>
</organism>
<keyword evidence="1" id="KW-0812">Transmembrane</keyword>
<evidence type="ECO:0000256" key="1">
    <source>
        <dbReference type="SAM" id="Phobius"/>
    </source>
</evidence>
<keyword evidence="1" id="KW-1133">Transmembrane helix</keyword>
<comment type="caution">
    <text evidence="2">The sequence shown here is derived from an EMBL/GenBank/DDBJ whole genome shotgun (WGS) entry which is preliminary data.</text>
</comment>
<feature type="transmembrane region" description="Helical" evidence="1">
    <location>
        <begin position="12"/>
        <end position="29"/>
    </location>
</feature>
<reference evidence="2 3" key="1">
    <citation type="submission" date="2017-11" db="EMBL/GenBank/DDBJ databases">
        <title>Genomic Encyclopedia of Type Strains, Phase III (KMG-III): the genomes of soil and plant-associated and newly described type strains.</title>
        <authorList>
            <person name="Whitman W."/>
        </authorList>
    </citation>
    <scope>NUCLEOTIDE SEQUENCE [LARGE SCALE GENOMIC DNA]</scope>
    <source>
        <strain evidence="2 3">CGMCC 1.12274</strain>
    </source>
</reference>
<protein>
    <submittedName>
        <fullName evidence="2">Uncharacterized protein</fullName>
    </submittedName>
</protein>
<evidence type="ECO:0000313" key="2">
    <source>
        <dbReference type="EMBL" id="PKB19387.1"/>
    </source>
</evidence>
<dbReference type="EMBL" id="PHUF01000003">
    <property type="protein sequence ID" value="PKB19387.1"/>
    <property type="molecule type" value="Genomic_DNA"/>
</dbReference>
<keyword evidence="3" id="KW-1185">Reference proteome</keyword>
<keyword evidence="1" id="KW-0472">Membrane</keyword>
<sequence length="30" mass="3500">MTARYKSRPDYLGFFLPLGAMATMIWYLVS</sequence>